<feature type="signal peptide" evidence="1">
    <location>
        <begin position="1"/>
        <end position="22"/>
    </location>
</feature>
<evidence type="ECO:0000256" key="1">
    <source>
        <dbReference type="SAM" id="SignalP"/>
    </source>
</evidence>
<keyword evidence="3" id="KW-1185">Reference proteome</keyword>
<organism evidence="2 3">
    <name type="scientific">Sulfurovum riftiae</name>
    <dbReference type="NCBI Taxonomy" id="1630136"/>
    <lineage>
        <taxon>Bacteria</taxon>
        <taxon>Pseudomonadati</taxon>
        <taxon>Campylobacterota</taxon>
        <taxon>Epsilonproteobacteria</taxon>
        <taxon>Campylobacterales</taxon>
        <taxon>Sulfurovaceae</taxon>
        <taxon>Sulfurovum</taxon>
    </lineage>
</organism>
<dbReference type="STRING" id="1630136.AS592_04510"/>
<sequence>MVKPAYLSLILTFFFTFSPVSASSEKTEGISTRSAVIFNTLCSKCHEGECSGRLSFDTGSRTAGSHIRRYTGDSNLSKNKIKEFFTLLNHMKKECTIYMPDTGKNKPEDLSRFMLPSSKGYFIPLGLLESGTYRMEIKVKEDTHFQVEILSDHFEHFLNQEVCPEKKNNAFQFTIDKPSTVFVRIKSRHPLHIVSLMVKKEK</sequence>
<evidence type="ECO:0000313" key="2">
    <source>
        <dbReference type="EMBL" id="KYJ85858.1"/>
    </source>
</evidence>
<proteinExistence type="predicted"/>
<accession>A0A151CE97</accession>
<reference evidence="2 3" key="1">
    <citation type="submission" date="2015-11" db="EMBL/GenBank/DDBJ databases">
        <title>Draft genome of Sulfurovum riftiae 1812E, a member of the Epsilonproteobacteria isolated from the tube of the deep-sea hydrothermal vent tubewom Riftia pachyptila.</title>
        <authorList>
            <person name="Vetriani C."/>
            <person name="Giovannelli D."/>
        </authorList>
    </citation>
    <scope>NUCLEOTIDE SEQUENCE [LARGE SCALE GENOMIC DNA]</scope>
    <source>
        <strain evidence="2 3">1812E</strain>
    </source>
</reference>
<gene>
    <name evidence="2" type="ORF">AS592_04510</name>
</gene>
<evidence type="ECO:0008006" key="4">
    <source>
        <dbReference type="Google" id="ProtNLM"/>
    </source>
</evidence>
<evidence type="ECO:0000313" key="3">
    <source>
        <dbReference type="Proteomes" id="UP000075359"/>
    </source>
</evidence>
<dbReference type="AlphaFoldDB" id="A0A151CE97"/>
<comment type="caution">
    <text evidence="2">The sequence shown here is derived from an EMBL/GenBank/DDBJ whole genome shotgun (WGS) entry which is preliminary data.</text>
</comment>
<protein>
    <recommendedName>
        <fullName evidence="4">Cytochrome c domain-containing protein</fullName>
    </recommendedName>
</protein>
<dbReference type="EMBL" id="LNKT01000056">
    <property type="protein sequence ID" value="KYJ85858.1"/>
    <property type="molecule type" value="Genomic_DNA"/>
</dbReference>
<feature type="chain" id="PRO_5007578395" description="Cytochrome c domain-containing protein" evidence="1">
    <location>
        <begin position="23"/>
        <end position="202"/>
    </location>
</feature>
<name>A0A151CE97_9BACT</name>
<keyword evidence="1" id="KW-0732">Signal</keyword>
<dbReference type="Proteomes" id="UP000075359">
    <property type="component" value="Unassembled WGS sequence"/>
</dbReference>